<dbReference type="Pfam" id="PF01979">
    <property type="entry name" value="Amidohydro_1"/>
    <property type="match status" value="1"/>
</dbReference>
<reference evidence="7 8" key="1">
    <citation type="submission" date="2024-05" db="EMBL/GenBank/DDBJ databases">
        <authorList>
            <consortium name="Candidatus Magnetaquicoccaceae bacterium FCR-1 genome sequencing consortium"/>
            <person name="Shimoshige H."/>
            <person name="Shimamura S."/>
            <person name="Taoka A."/>
            <person name="Kobayashi H."/>
            <person name="Maekawa T."/>
        </authorList>
    </citation>
    <scope>NUCLEOTIDE SEQUENCE [LARGE SCALE GENOMIC DNA]</scope>
    <source>
        <strain evidence="7 8">FCR-1</strain>
    </source>
</reference>
<protein>
    <recommendedName>
        <fullName evidence="5">5-methylthioadenosine/S-adenosylhomocysteine deaminase</fullName>
        <shortName evidence="5">MTA/SAH deaminase</shortName>
        <ecNumber evidence="5">3.5.4.28</ecNumber>
        <ecNumber evidence="5">3.5.4.31</ecNumber>
    </recommendedName>
</protein>
<dbReference type="InterPro" id="IPR032466">
    <property type="entry name" value="Metal_Hydrolase"/>
</dbReference>
<dbReference type="InterPro" id="IPR006680">
    <property type="entry name" value="Amidohydro-rel"/>
</dbReference>
<organism evidence="7 8">
    <name type="scientific">Candidatus Magnetaquiglobus chichijimensis</name>
    <dbReference type="NCBI Taxonomy" id="3141448"/>
    <lineage>
        <taxon>Bacteria</taxon>
        <taxon>Pseudomonadati</taxon>
        <taxon>Pseudomonadota</taxon>
        <taxon>Magnetococcia</taxon>
        <taxon>Magnetococcales</taxon>
        <taxon>Candidatus Magnetaquicoccaceae</taxon>
        <taxon>Candidatus Magnetaquiglobus</taxon>
    </lineage>
</organism>
<feature type="binding site" evidence="5">
    <location>
        <position position="205"/>
    </location>
    <ligand>
        <name>Zn(2+)</name>
        <dbReference type="ChEBI" id="CHEBI:29105"/>
    </ligand>
</feature>
<feature type="binding site" evidence="5">
    <location>
        <position position="87"/>
    </location>
    <ligand>
        <name>substrate</name>
    </ligand>
</feature>
<comment type="similarity">
    <text evidence="5">Belongs to the metallo-dependent hydrolases superfamily. MTA/SAH deaminase family.</text>
</comment>
<evidence type="ECO:0000313" key="7">
    <source>
        <dbReference type="EMBL" id="GAB0057266.1"/>
    </source>
</evidence>
<feature type="binding site" evidence="5">
    <location>
        <position position="58"/>
    </location>
    <ligand>
        <name>Zn(2+)</name>
        <dbReference type="ChEBI" id="CHEBI:29105"/>
    </ligand>
</feature>
<evidence type="ECO:0000256" key="1">
    <source>
        <dbReference type="ARBA" id="ARBA00006745"/>
    </source>
</evidence>
<dbReference type="RefSeq" id="WP_420904965.1">
    <property type="nucleotide sequence ID" value="NZ_BAAFGK010000004.1"/>
</dbReference>
<dbReference type="Proteomes" id="UP001628193">
    <property type="component" value="Unassembled WGS sequence"/>
</dbReference>
<dbReference type="PANTHER" id="PTHR43794">
    <property type="entry name" value="AMINOHYDROLASE SSNA-RELATED"/>
    <property type="match status" value="1"/>
</dbReference>
<dbReference type="InterPro" id="IPR050287">
    <property type="entry name" value="MTA/SAH_deaminase"/>
</dbReference>
<dbReference type="SUPFAM" id="SSF51556">
    <property type="entry name" value="Metallo-dependent hydrolases"/>
    <property type="match status" value="1"/>
</dbReference>
<comment type="similarity">
    <text evidence="1">Belongs to the metallo-dependent hydrolases superfamily. ATZ/TRZ family.</text>
</comment>
<name>A0ABQ0C8Q6_9PROT</name>
<comment type="caution">
    <text evidence="5">Lacks conserved residue(s) required for the propagation of feature annotation.</text>
</comment>
<feature type="binding site" evidence="5">
    <location>
        <position position="208"/>
    </location>
    <ligand>
        <name>substrate</name>
    </ligand>
</feature>
<dbReference type="PANTHER" id="PTHR43794:SF11">
    <property type="entry name" value="AMIDOHYDROLASE-RELATED DOMAIN-CONTAINING PROTEIN"/>
    <property type="match status" value="1"/>
</dbReference>
<evidence type="ECO:0000259" key="6">
    <source>
        <dbReference type="Pfam" id="PF01979"/>
    </source>
</evidence>
<comment type="catalytic activity">
    <reaction evidence="5">
        <text>S-methyl-5'-thioadenosine + H2O + H(+) = S-methyl-5'-thioinosine + NH4(+)</text>
        <dbReference type="Rhea" id="RHEA:25025"/>
        <dbReference type="ChEBI" id="CHEBI:15377"/>
        <dbReference type="ChEBI" id="CHEBI:15378"/>
        <dbReference type="ChEBI" id="CHEBI:17509"/>
        <dbReference type="ChEBI" id="CHEBI:28938"/>
        <dbReference type="ChEBI" id="CHEBI:48595"/>
        <dbReference type="EC" id="3.5.4.31"/>
    </reaction>
</comment>
<feature type="domain" description="Amidohydrolase-related" evidence="6">
    <location>
        <begin position="50"/>
        <end position="394"/>
    </location>
</feature>
<proteinExistence type="inferred from homology"/>
<dbReference type="InterPro" id="IPR023512">
    <property type="entry name" value="Deaminase_MtaD/DadD"/>
</dbReference>
<gene>
    <name evidence="5 7" type="primary">mtaD</name>
    <name evidence="7" type="ORF">SIID45300_01590</name>
</gene>
<keyword evidence="2 5" id="KW-0479">Metal-binding</keyword>
<comment type="catalytic activity">
    <reaction evidence="5">
        <text>S-adenosyl-L-homocysteine + H2O + H(+) = S-inosyl-L-homocysteine + NH4(+)</text>
        <dbReference type="Rhea" id="RHEA:20716"/>
        <dbReference type="ChEBI" id="CHEBI:15377"/>
        <dbReference type="ChEBI" id="CHEBI:15378"/>
        <dbReference type="ChEBI" id="CHEBI:28938"/>
        <dbReference type="ChEBI" id="CHEBI:57856"/>
        <dbReference type="ChEBI" id="CHEBI:57985"/>
        <dbReference type="EC" id="3.5.4.28"/>
    </reaction>
</comment>
<dbReference type="EC" id="3.5.4.31" evidence="5"/>
<dbReference type="GO" id="GO:0050270">
    <property type="term" value="F:S-adenosylhomocysteine deaminase activity"/>
    <property type="evidence" value="ECO:0007669"/>
    <property type="project" value="UniProtKB-EC"/>
</dbReference>
<reference evidence="7 8" key="2">
    <citation type="submission" date="2024-09" db="EMBL/GenBank/DDBJ databases">
        <title>Draft genome sequence of Candidatus Magnetaquicoccaceae bacterium FCR-1.</title>
        <authorList>
            <person name="Shimoshige H."/>
            <person name="Shimamura S."/>
            <person name="Taoka A."/>
            <person name="Kobayashi H."/>
            <person name="Maekawa T."/>
        </authorList>
    </citation>
    <scope>NUCLEOTIDE SEQUENCE [LARGE SCALE GENOMIC DNA]</scope>
    <source>
        <strain evidence="7 8">FCR-1</strain>
    </source>
</reference>
<accession>A0ABQ0C8Q6</accession>
<dbReference type="InterPro" id="IPR011059">
    <property type="entry name" value="Metal-dep_hydrolase_composite"/>
</dbReference>
<keyword evidence="8" id="KW-1185">Reference proteome</keyword>
<dbReference type="Gene3D" id="2.30.40.10">
    <property type="entry name" value="Urease, subunit C, domain 1"/>
    <property type="match status" value="1"/>
</dbReference>
<feature type="binding site" evidence="5">
    <location>
        <position position="60"/>
    </location>
    <ligand>
        <name>Zn(2+)</name>
        <dbReference type="ChEBI" id="CHEBI:29105"/>
    </ligand>
</feature>
<dbReference type="SUPFAM" id="SSF51338">
    <property type="entry name" value="Composite domain of metallo-dependent hydrolases"/>
    <property type="match status" value="1"/>
</dbReference>
<evidence type="ECO:0000256" key="5">
    <source>
        <dbReference type="HAMAP-Rule" id="MF_01281"/>
    </source>
</evidence>
<evidence type="ECO:0000256" key="2">
    <source>
        <dbReference type="ARBA" id="ARBA00022723"/>
    </source>
</evidence>
<dbReference type="HAMAP" id="MF_01281">
    <property type="entry name" value="MTA_SAH_deamin"/>
    <property type="match status" value="1"/>
</dbReference>
<dbReference type="CDD" id="cd01298">
    <property type="entry name" value="ATZ_TRZ_like"/>
    <property type="match status" value="1"/>
</dbReference>
<dbReference type="Gene3D" id="3.20.20.140">
    <property type="entry name" value="Metal-dependent hydrolases"/>
    <property type="match status" value="1"/>
</dbReference>
<keyword evidence="4 5" id="KW-0862">Zinc</keyword>
<evidence type="ECO:0000256" key="3">
    <source>
        <dbReference type="ARBA" id="ARBA00022801"/>
    </source>
</evidence>
<comment type="function">
    <text evidence="5">Catalyzes the deamination of 5-methylthioadenosine and S-adenosyl-L-homocysteine into 5-methylthioinosine and S-inosyl-L-homocysteine, respectively. Is also able to deaminate adenosine.</text>
</comment>
<comment type="caution">
    <text evidence="7">The sequence shown here is derived from an EMBL/GenBank/DDBJ whole genome shotgun (WGS) entry which is preliminary data.</text>
</comment>
<feature type="binding site" evidence="5">
    <location>
        <position position="294"/>
    </location>
    <ligand>
        <name>substrate</name>
    </ligand>
</feature>
<evidence type="ECO:0000313" key="8">
    <source>
        <dbReference type="Proteomes" id="UP001628193"/>
    </source>
</evidence>
<sequence length="421" mass="46362">MNLFIRDARLPDHPDPVHIAIQDGRILAIGPEITPATPEIPILDAGGLAATPGLVNGHTHASMTLFRGFGDDMPLMQWLQTRIWPAEARLDEEDVYWGARLACLEMIRSGTVAFEDMYWHFHGMARAVEDSGLKAGVGAVMIDVAGPEQGEACRRLAETTFEESGRYSDRVRFTLTPHAIYTVSPESLRWTADFSARHDLPVHIHLSETGHEVETCLKHHGVRPAFHLDRQGLLTPRVILAHGVWLDDDELDLIARRGATLVTNPVSNMKLAVGGVFPFARAQARGIPIALGTDGAASNNTLDLFQEMKFLALIQKHAQHDPTALPAHQVWEVATGAKAPLVGQTGQLTVGAPADLLLLRHHEPEMTPEHDLISNLVYSATGHVVDTMIVAGRILMRNRVVPDEAEIRREARERARRVCTP</sequence>
<feature type="binding site" evidence="5">
    <location>
        <position position="178"/>
    </location>
    <ligand>
        <name>substrate</name>
    </ligand>
</feature>
<feature type="binding site" evidence="5">
    <location>
        <position position="294"/>
    </location>
    <ligand>
        <name>Zn(2+)</name>
        <dbReference type="ChEBI" id="CHEBI:29105"/>
    </ligand>
</feature>
<evidence type="ECO:0000256" key="4">
    <source>
        <dbReference type="ARBA" id="ARBA00022833"/>
    </source>
</evidence>
<dbReference type="EMBL" id="BAAFGK010000004">
    <property type="protein sequence ID" value="GAB0057266.1"/>
    <property type="molecule type" value="Genomic_DNA"/>
</dbReference>
<comment type="cofactor">
    <cofactor evidence="5">
        <name>Zn(2+)</name>
        <dbReference type="ChEBI" id="CHEBI:29105"/>
    </cofactor>
    <text evidence="5">Binds 1 zinc ion per subunit.</text>
</comment>
<keyword evidence="3 5" id="KW-0378">Hydrolase</keyword>
<dbReference type="EC" id="3.5.4.28" evidence="5"/>